<feature type="chain" id="PRO_5034725776" description="CBM1 domain-containing protein" evidence="2">
    <location>
        <begin position="20"/>
        <end position="265"/>
    </location>
</feature>
<dbReference type="GO" id="GO:0005975">
    <property type="term" value="P:carbohydrate metabolic process"/>
    <property type="evidence" value="ECO:0007669"/>
    <property type="project" value="InterPro"/>
</dbReference>
<dbReference type="AlphaFoldDB" id="A0A8H5BSF3"/>
<dbReference type="SMART" id="SM00236">
    <property type="entry name" value="fCBD"/>
    <property type="match status" value="1"/>
</dbReference>
<dbReference type="InterPro" id="IPR035971">
    <property type="entry name" value="CBD_sf"/>
</dbReference>
<feature type="domain" description="CBM1" evidence="3">
    <location>
        <begin position="58"/>
        <end position="94"/>
    </location>
</feature>
<keyword evidence="1 2" id="KW-0732">Signal</keyword>
<accession>A0A8H5BSF3</accession>
<feature type="signal peptide" evidence="2">
    <location>
        <begin position="1"/>
        <end position="19"/>
    </location>
</feature>
<proteinExistence type="predicted"/>
<sequence length="265" mass="28901">MRFTGHFVFLAALALNVRAQIVVEEVVQGRGGALGEVPYLGYRAVTNATLVAAAETAVAVELWGQCGGIEFTGNTVCVSDAVCATHNPYYSQCIPGVTSTTVSPITSPPVTTACPTYSCGGCPSGQYPTQTKPSDEACRRCMRNVRLRTIDHHSAAAVRVRGRHLHELPNGFTRKNHDYRDELPLLRVCSEFDDHIDLPVHECILLPWMPVRPIPDMDEVGYCVVLGLRLCDILHDHVGMPDVLVRWVSLGPVPDPNKTSGCKLL</sequence>
<comment type="caution">
    <text evidence="4">The sequence shown here is derived from an EMBL/GenBank/DDBJ whole genome shotgun (WGS) entry which is preliminary data.</text>
</comment>
<dbReference type="OrthoDB" id="3915838at2759"/>
<name>A0A8H5BSF3_9AGAR</name>
<evidence type="ECO:0000256" key="1">
    <source>
        <dbReference type="ARBA" id="ARBA00022729"/>
    </source>
</evidence>
<dbReference type="InterPro" id="IPR000254">
    <property type="entry name" value="CBD"/>
</dbReference>
<organism evidence="4 5">
    <name type="scientific">Psilocybe cf. subviscida</name>
    <dbReference type="NCBI Taxonomy" id="2480587"/>
    <lineage>
        <taxon>Eukaryota</taxon>
        <taxon>Fungi</taxon>
        <taxon>Dikarya</taxon>
        <taxon>Basidiomycota</taxon>
        <taxon>Agaricomycotina</taxon>
        <taxon>Agaricomycetes</taxon>
        <taxon>Agaricomycetidae</taxon>
        <taxon>Agaricales</taxon>
        <taxon>Agaricineae</taxon>
        <taxon>Strophariaceae</taxon>
        <taxon>Psilocybe</taxon>
    </lineage>
</organism>
<dbReference type="Proteomes" id="UP000567179">
    <property type="component" value="Unassembled WGS sequence"/>
</dbReference>
<dbReference type="GO" id="GO:0005576">
    <property type="term" value="C:extracellular region"/>
    <property type="evidence" value="ECO:0007669"/>
    <property type="project" value="InterPro"/>
</dbReference>
<protein>
    <recommendedName>
        <fullName evidence="3">CBM1 domain-containing protein</fullName>
    </recommendedName>
</protein>
<keyword evidence="5" id="KW-1185">Reference proteome</keyword>
<dbReference type="EMBL" id="JAACJJ010000003">
    <property type="protein sequence ID" value="KAF5328730.1"/>
    <property type="molecule type" value="Genomic_DNA"/>
</dbReference>
<dbReference type="PROSITE" id="PS00562">
    <property type="entry name" value="CBM1_1"/>
    <property type="match status" value="1"/>
</dbReference>
<evidence type="ECO:0000256" key="2">
    <source>
        <dbReference type="SAM" id="SignalP"/>
    </source>
</evidence>
<evidence type="ECO:0000313" key="5">
    <source>
        <dbReference type="Proteomes" id="UP000567179"/>
    </source>
</evidence>
<reference evidence="4 5" key="1">
    <citation type="journal article" date="2020" name="ISME J.">
        <title>Uncovering the hidden diversity of litter-decomposition mechanisms in mushroom-forming fungi.</title>
        <authorList>
            <person name="Floudas D."/>
            <person name="Bentzer J."/>
            <person name="Ahren D."/>
            <person name="Johansson T."/>
            <person name="Persson P."/>
            <person name="Tunlid A."/>
        </authorList>
    </citation>
    <scope>NUCLEOTIDE SEQUENCE [LARGE SCALE GENOMIC DNA]</scope>
    <source>
        <strain evidence="4 5">CBS 101986</strain>
    </source>
</reference>
<gene>
    <name evidence="4" type="ORF">D9619_011467</name>
</gene>
<dbReference type="Pfam" id="PF00734">
    <property type="entry name" value="CBM_1"/>
    <property type="match status" value="1"/>
</dbReference>
<dbReference type="GO" id="GO:0030248">
    <property type="term" value="F:cellulose binding"/>
    <property type="evidence" value="ECO:0007669"/>
    <property type="project" value="InterPro"/>
</dbReference>
<evidence type="ECO:0000313" key="4">
    <source>
        <dbReference type="EMBL" id="KAF5328730.1"/>
    </source>
</evidence>
<dbReference type="SUPFAM" id="SSF57180">
    <property type="entry name" value="Cellulose-binding domain"/>
    <property type="match status" value="1"/>
</dbReference>
<dbReference type="PROSITE" id="PS51164">
    <property type="entry name" value="CBM1_2"/>
    <property type="match status" value="1"/>
</dbReference>
<evidence type="ECO:0000259" key="3">
    <source>
        <dbReference type="PROSITE" id="PS51164"/>
    </source>
</evidence>